<protein>
    <submittedName>
        <fullName evidence="1">Rhoptry protein ROP1</fullName>
    </submittedName>
</protein>
<dbReference type="WBParaSite" id="HPLM_0000562201-mRNA-1">
    <property type="protein sequence ID" value="HPLM_0000562201-mRNA-1"/>
    <property type="gene ID" value="HPLM_0000562201"/>
</dbReference>
<accession>A0A0N4W6F1</accession>
<dbReference type="AlphaFoldDB" id="A0A0N4W6F1"/>
<proteinExistence type="predicted"/>
<name>A0A0N4W6F1_HAEPC</name>
<sequence>LTYRGIFVTEKFPKKLDTWLKLSFMRSPFKDPFVKPFKFLFLKFI</sequence>
<organism evidence="1">
    <name type="scientific">Haemonchus placei</name>
    <name type="common">Barber's pole worm</name>
    <dbReference type="NCBI Taxonomy" id="6290"/>
    <lineage>
        <taxon>Eukaryota</taxon>
        <taxon>Metazoa</taxon>
        <taxon>Ecdysozoa</taxon>
        <taxon>Nematoda</taxon>
        <taxon>Chromadorea</taxon>
        <taxon>Rhabditida</taxon>
        <taxon>Rhabditina</taxon>
        <taxon>Rhabditomorpha</taxon>
        <taxon>Strongyloidea</taxon>
        <taxon>Trichostrongylidae</taxon>
        <taxon>Haemonchus</taxon>
    </lineage>
</organism>
<reference evidence="1" key="1">
    <citation type="submission" date="2017-02" db="UniProtKB">
        <authorList>
            <consortium name="WormBaseParasite"/>
        </authorList>
    </citation>
    <scope>IDENTIFICATION</scope>
</reference>
<evidence type="ECO:0000313" key="1">
    <source>
        <dbReference type="WBParaSite" id="HPLM_0000562201-mRNA-1"/>
    </source>
</evidence>